<gene>
    <name evidence="15" type="ORF">ZT1A5_G7134</name>
</gene>
<dbReference type="GO" id="GO:0006782">
    <property type="term" value="P:protoporphyrinogen IX biosynthetic process"/>
    <property type="evidence" value="ECO:0007669"/>
    <property type="project" value="UniProtKB-UniPathway"/>
</dbReference>
<sequence>MTLDELRPSSFNFLPPAVARRITPLVPSQCLLQTHRSRTYSAEAAPSHDVAVLGGGITGLAAAHYVTREHPRAKVTLYEASDRVGGWVSSKRADVHDGTVLFEGGPRTLRPNGNGVLAASLMQELDLTKDAIFTQKSSPAAQNRFVYYPDHIVRMPHPSAGLFNNLWSLMTEPVFATALKSGFMEAFTTGRDGSIQDESIAEFFSRRLSPTMVDRILSAVIHGIYAGDVNKLSAKSLFPNQWRHEAKYDSLIKGVIQERAEGTMVTKREADFLQAMKVFEWDPLLKATLKDNSVFTFKDGLQMLPDRLHSKLFEDGRVEFKTGSPVESIVQSQGNSGIQVTTKGSTESKTHTHVISALSPEHLNTVCRHGSASSRLIDSIPTVTVMTVSMYFRTPDLHEPGFGYLIPQATPFENNPERALGVVFDTAYSPGSSDVDPARWHVDADQLKQAREQGRLINVNDFAWYNMPDVPNMQDHVQSRGTKVTVMLGGHWWDGWPAFPDEEEGVTMARAVLERHLGIKEAPEAWQVNLQADCIPQYTVGHETRLKKAHNNIWQEYKGRLRVAGNWMSGVGVNDCLRSAYEVARNLSKDGTGLEHVDGRRQVELERESGSTSSSEDHLAYEKYDNQNRARPQSMFSKIKSRFLDTKPKPRKEDIARESSPAKKISAERPQTAHRSERKEPGCTRPRPRTATQAADFDRVSSSSEDEYHDIHSPRQSEVDNLWIQALENAVEVQRRAVKSCKRRLEQATRQPNASSSLLQRVVDDMKHHEMALATATSSLRRAKSEQRRSAVPQQRPRPQSYHPRSAPVRQPSVRRPPPPPTQPPSSLEEHFIFTPLDIGIESGWHPEHDPDPVFTAFEQLHGFQPFARPQSFGTYEHIFGGGIPEPANDARYSFFAMPGDPPQQDPRKNYRYSHMPPPNTSHRESIPNYRGTSFTPPPPPKASHRHSSANFSYKTPPQSSHRHSSAYQAYSPPQPRPPANLMRPEEAKHLFKLYTDRWNNLSPLDPNVPYPARGLAAASLSARDTLFAPDVDVSISSWSEETVMQANAQAFYLGVVGLKPAYSEVPGTGRVECGFEKARATAPQIKELTDLLKKEKVRWHSDRLGRRNKGNSGGGQNEALQKDERARAVFHAVCELMERAAE</sequence>
<dbReference type="AlphaFoldDB" id="A0A1Y6LMN0"/>
<dbReference type="InterPro" id="IPR050464">
    <property type="entry name" value="Zeta_carotene_desat/Oxidored"/>
</dbReference>
<dbReference type="SUPFAM" id="SSF54373">
    <property type="entry name" value="FAD-linked reductases, C-terminal domain"/>
    <property type="match status" value="1"/>
</dbReference>
<comment type="pathway">
    <text evidence="3">Porphyrin-containing compound metabolism; protoporphyrin-IX biosynthesis; protoporphyrin-IX from protoporphyrinogen-IX: step 1/1.</text>
</comment>
<keyword evidence="9" id="KW-0350">Heme biosynthesis</keyword>
<evidence type="ECO:0000256" key="6">
    <source>
        <dbReference type="ARBA" id="ARBA00022630"/>
    </source>
</evidence>
<evidence type="ECO:0000256" key="2">
    <source>
        <dbReference type="ARBA" id="ARBA00002600"/>
    </source>
</evidence>
<feature type="region of interest" description="Disordered" evidence="13">
    <location>
        <begin position="591"/>
        <end position="715"/>
    </location>
</feature>
<dbReference type="InterPro" id="IPR004572">
    <property type="entry name" value="Protoporphyrinogen_oxidase"/>
</dbReference>
<evidence type="ECO:0000313" key="15">
    <source>
        <dbReference type="EMBL" id="SMY25692.1"/>
    </source>
</evidence>
<dbReference type="EMBL" id="LT882681">
    <property type="protein sequence ID" value="SMY25692.1"/>
    <property type="molecule type" value="Genomic_DNA"/>
</dbReference>
<comment type="function">
    <text evidence="2">Catalyzes the 6-electron oxidation of protoporphyrinogen-IX to form protoporphyrin-IX.</text>
</comment>
<feature type="compositionally biased region" description="Low complexity" evidence="13">
    <location>
        <begin position="804"/>
        <end position="814"/>
    </location>
</feature>
<reference evidence="15 16" key="1">
    <citation type="submission" date="2016-10" db="EMBL/GenBank/DDBJ databases">
        <authorList>
            <person name="Varghese N."/>
        </authorList>
    </citation>
    <scope>NUCLEOTIDE SEQUENCE [LARGE SCALE GENOMIC DNA]</scope>
</reference>
<evidence type="ECO:0000256" key="1">
    <source>
        <dbReference type="ARBA" id="ARBA00001974"/>
    </source>
</evidence>
<feature type="region of interest" description="Disordered" evidence="13">
    <location>
        <begin position="777"/>
        <end position="828"/>
    </location>
</feature>
<evidence type="ECO:0000313" key="16">
    <source>
        <dbReference type="Proteomes" id="UP000215453"/>
    </source>
</evidence>
<feature type="region of interest" description="Disordered" evidence="13">
    <location>
        <begin position="898"/>
        <end position="980"/>
    </location>
</feature>
<evidence type="ECO:0000256" key="9">
    <source>
        <dbReference type="ARBA" id="ARBA00023133"/>
    </source>
</evidence>
<comment type="cofactor">
    <cofactor evidence="1">
        <name>FAD</name>
        <dbReference type="ChEBI" id="CHEBI:57692"/>
    </cofactor>
</comment>
<feature type="region of interest" description="Disordered" evidence="13">
    <location>
        <begin position="1103"/>
        <end position="1123"/>
    </location>
</feature>
<dbReference type="NCBIfam" id="TIGR00562">
    <property type="entry name" value="proto_IX_ox"/>
    <property type="match status" value="1"/>
</dbReference>
<evidence type="ECO:0000256" key="3">
    <source>
        <dbReference type="ARBA" id="ARBA00005073"/>
    </source>
</evidence>
<dbReference type="Proteomes" id="UP000215453">
    <property type="component" value="Chromosome 6"/>
</dbReference>
<dbReference type="Pfam" id="PF01593">
    <property type="entry name" value="Amino_oxidase"/>
    <property type="match status" value="1"/>
</dbReference>
<dbReference type="SUPFAM" id="SSF51905">
    <property type="entry name" value="FAD/NAD(P)-binding domain"/>
    <property type="match status" value="1"/>
</dbReference>
<dbReference type="EC" id="1.3.3.4" evidence="5"/>
<dbReference type="PANTHER" id="PTHR42923">
    <property type="entry name" value="PROTOPORPHYRINOGEN OXIDASE"/>
    <property type="match status" value="1"/>
</dbReference>
<comment type="catalytic activity">
    <reaction evidence="11">
        <text>protoporphyrinogen IX + 3 O2 = protoporphyrin IX + 3 H2O2</text>
        <dbReference type="Rhea" id="RHEA:25576"/>
        <dbReference type="ChEBI" id="CHEBI:15379"/>
        <dbReference type="ChEBI" id="CHEBI:16240"/>
        <dbReference type="ChEBI" id="CHEBI:57306"/>
        <dbReference type="ChEBI" id="CHEBI:57307"/>
        <dbReference type="EC" id="1.3.3.4"/>
    </reaction>
</comment>
<evidence type="ECO:0000256" key="12">
    <source>
        <dbReference type="SAM" id="Coils"/>
    </source>
</evidence>
<accession>A0A1Y6LMN0</accession>
<feature type="compositionally biased region" description="Basic and acidic residues" evidence="13">
    <location>
        <begin position="592"/>
        <end position="628"/>
    </location>
</feature>
<keyword evidence="6" id="KW-0285">Flavoprotein</keyword>
<dbReference type="InterPro" id="IPR002937">
    <property type="entry name" value="Amino_oxidase"/>
</dbReference>
<dbReference type="GO" id="GO:0005743">
    <property type="term" value="C:mitochondrial inner membrane"/>
    <property type="evidence" value="ECO:0007669"/>
    <property type="project" value="TreeGrafter"/>
</dbReference>
<feature type="coiled-coil region" evidence="12">
    <location>
        <begin position="724"/>
        <end position="751"/>
    </location>
</feature>
<evidence type="ECO:0000256" key="13">
    <source>
        <dbReference type="SAM" id="MobiDB-lite"/>
    </source>
</evidence>
<name>A0A1Y6LMN0_ZYMTR</name>
<feature type="compositionally biased region" description="Basic and acidic residues" evidence="13">
    <location>
        <begin position="642"/>
        <end position="667"/>
    </location>
</feature>
<evidence type="ECO:0000259" key="14">
    <source>
        <dbReference type="Pfam" id="PF01593"/>
    </source>
</evidence>
<keyword evidence="12" id="KW-0175">Coiled coil</keyword>
<comment type="similarity">
    <text evidence="4">Belongs to the protoporphyrinogen/coproporphyrinogen oxidase family. Protoporphyrinogen oxidase subfamily.</text>
</comment>
<dbReference type="UniPathway" id="UPA00251">
    <property type="reaction ID" value="UER00324"/>
</dbReference>
<feature type="compositionally biased region" description="Pro residues" evidence="13">
    <location>
        <begin position="815"/>
        <end position="824"/>
    </location>
</feature>
<organism evidence="15 16">
    <name type="scientific">Zymoseptoria tritici ST99CH_1A5</name>
    <dbReference type="NCBI Taxonomy" id="1276529"/>
    <lineage>
        <taxon>Eukaryota</taxon>
        <taxon>Fungi</taxon>
        <taxon>Dikarya</taxon>
        <taxon>Ascomycota</taxon>
        <taxon>Pezizomycotina</taxon>
        <taxon>Dothideomycetes</taxon>
        <taxon>Dothideomycetidae</taxon>
        <taxon>Mycosphaerellales</taxon>
        <taxon>Mycosphaerellaceae</taxon>
        <taxon>Zymoseptoria</taxon>
    </lineage>
</organism>
<evidence type="ECO:0000256" key="7">
    <source>
        <dbReference type="ARBA" id="ARBA00022827"/>
    </source>
</evidence>
<feature type="compositionally biased region" description="Polar residues" evidence="13">
    <location>
        <begin position="949"/>
        <end position="960"/>
    </location>
</feature>
<dbReference type="PANTHER" id="PTHR42923:SF3">
    <property type="entry name" value="PROTOPORPHYRINOGEN OXIDASE"/>
    <property type="match status" value="1"/>
</dbReference>
<keyword evidence="8" id="KW-0560">Oxidoreductase</keyword>
<dbReference type="InterPro" id="IPR036188">
    <property type="entry name" value="FAD/NAD-bd_sf"/>
</dbReference>
<evidence type="ECO:0000256" key="5">
    <source>
        <dbReference type="ARBA" id="ARBA00012867"/>
    </source>
</evidence>
<keyword evidence="7" id="KW-0274">FAD</keyword>
<evidence type="ECO:0000256" key="8">
    <source>
        <dbReference type="ARBA" id="ARBA00023002"/>
    </source>
</evidence>
<dbReference type="GO" id="GO:0004729">
    <property type="term" value="F:oxygen-dependent protoporphyrinogen oxidase activity"/>
    <property type="evidence" value="ECO:0007669"/>
    <property type="project" value="UniProtKB-EC"/>
</dbReference>
<protein>
    <recommendedName>
        <fullName evidence="5">protoporphyrinogen oxidase</fullName>
        <ecNumber evidence="5">1.3.3.4</ecNumber>
    </recommendedName>
</protein>
<keyword evidence="10" id="KW-0627">Porphyrin biosynthesis</keyword>
<dbReference type="Gene3D" id="3.50.50.60">
    <property type="entry name" value="FAD/NAD(P)-binding domain"/>
    <property type="match status" value="1"/>
</dbReference>
<proteinExistence type="inferred from homology"/>
<evidence type="ECO:0000256" key="10">
    <source>
        <dbReference type="ARBA" id="ARBA00023244"/>
    </source>
</evidence>
<evidence type="ECO:0000256" key="11">
    <source>
        <dbReference type="ARBA" id="ARBA00047554"/>
    </source>
</evidence>
<evidence type="ECO:0000256" key="4">
    <source>
        <dbReference type="ARBA" id="ARBA00010551"/>
    </source>
</evidence>
<feature type="domain" description="Amine oxidase" evidence="14">
    <location>
        <begin position="57"/>
        <end position="587"/>
    </location>
</feature>